<dbReference type="PATRIC" id="fig|1144316.3.peg.2114"/>
<evidence type="ECO:0000313" key="2">
    <source>
        <dbReference type="EMBL" id="EJL72112.1"/>
    </source>
</evidence>
<reference evidence="2 3" key="1">
    <citation type="journal article" date="2012" name="J. Bacteriol.">
        <title>Twenty-one genome sequences from Pseudomonas species and 19 genome sequences from diverse bacteria isolated from the rhizosphere and endosphere of Populus deltoides.</title>
        <authorList>
            <person name="Brown S.D."/>
            <person name="Utturkar S.M."/>
            <person name="Klingeman D.M."/>
            <person name="Johnson C.M."/>
            <person name="Martin S.L."/>
            <person name="Land M.L."/>
            <person name="Lu T.Y."/>
            <person name="Schadt C.W."/>
            <person name="Doktycz M.J."/>
            <person name="Pelletier D.A."/>
        </authorList>
    </citation>
    <scope>NUCLEOTIDE SEQUENCE [LARGE SCALE GENOMIC DNA]</scope>
    <source>
        <strain evidence="2 3">CF314</strain>
    </source>
</reference>
<proteinExistence type="predicted"/>
<feature type="region of interest" description="Disordered" evidence="1">
    <location>
        <begin position="1"/>
        <end position="22"/>
    </location>
</feature>
<dbReference type="Proteomes" id="UP000007509">
    <property type="component" value="Unassembled WGS sequence"/>
</dbReference>
<comment type="caution">
    <text evidence="2">The sequence shown here is derived from an EMBL/GenBank/DDBJ whole genome shotgun (WGS) entry which is preliminary data.</text>
</comment>
<evidence type="ECO:0000313" key="3">
    <source>
        <dbReference type="Proteomes" id="UP000007509"/>
    </source>
</evidence>
<organism evidence="2 3">
    <name type="scientific">Chryseobacterium populi</name>
    <dbReference type="NCBI Taxonomy" id="1144316"/>
    <lineage>
        <taxon>Bacteria</taxon>
        <taxon>Pseudomonadati</taxon>
        <taxon>Bacteroidota</taxon>
        <taxon>Flavobacteriia</taxon>
        <taxon>Flavobacteriales</taxon>
        <taxon>Weeksellaceae</taxon>
        <taxon>Chryseobacterium group</taxon>
        <taxon>Chryseobacterium</taxon>
    </lineage>
</organism>
<name>J2T2B0_9FLAO</name>
<accession>J2T2B0</accession>
<evidence type="ECO:0000256" key="1">
    <source>
        <dbReference type="SAM" id="MobiDB-lite"/>
    </source>
</evidence>
<keyword evidence="3" id="KW-1185">Reference proteome</keyword>
<feature type="compositionally biased region" description="Basic and acidic residues" evidence="1">
    <location>
        <begin position="1"/>
        <end position="14"/>
    </location>
</feature>
<dbReference type="AlphaFoldDB" id="J2T2B0"/>
<sequence length="49" mass="5744">MNVRENQTHEKRPPAELMSKAESLKKTKNTISNSFFKRIISLLKKEEVI</sequence>
<gene>
    <name evidence="2" type="ORF">PMI13_02103</name>
</gene>
<protein>
    <submittedName>
        <fullName evidence="2">Uncharacterized protein</fullName>
    </submittedName>
</protein>
<dbReference type="EMBL" id="AKJY01000034">
    <property type="protein sequence ID" value="EJL72112.1"/>
    <property type="molecule type" value="Genomic_DNA"/>
</dbReference>